<dbReference type="AlphaFoldDB" id="A0A699WHJ9"/>
<sequence>MQFREAEEGLGRKRFDLRSLCSTS</sequence>
<name>A0A699WHJ9_TANCI</name>
<organism evidence="1">
    <name type="scientific">Tanacetum cinerariifolium</name>
    <name type="common">Dalmatian daisy</name>
    <name type="synonym">Chrysanthemum cinerariifolium</name>
    <dbReference type="NCBI Taxonomy" id="118510"/>
    <lineage>
        <taxon>Eukaryota</taxon>
        <taxon>Viridiplantae</taxon>
        <taxon>Streptophyta</taxon>
        <taxon>Embryophyta</taxon>
        <taxon>Tracheophyta</taxon>
        <taxon>Spermatophyta</taxon>
        <taxon>Magnoliopsida</taxon>
        <taxon>eudicotyledons</taxon>
        <taxon>Gunneridae</taxon>
        <taxon>Pentapetalae</taxon>
        <taxon>asterids</taxon>
        <taxon>campanulids</taxon>
        <taxon>Asterales</taxon>
        <taxon>Asteraceae</taxon>
        <taxon>Asteroideae</taxon>
        <taxon>Anthemideae</taxon>
        <taxon>Anthemidinae</taxon>
        <taxon>Tanacetum</taxon>
    </lineage>
</organism>
<dbReference type="EMBL" id="BKCJ011615182">
    <property type="protein sequence ID" value="GFD44161.1"/>
    <property type="molecule type" value="Genomic_DNA"/>
</dbReference>
<protein>
    <submittedName>
        <fullName evidence="1">Uncharacterized protein</fullName>
    </submittedName>
</protein>
<comment type="caution">
    <text evidence="1">The sequence shown here is derived from an EMBL/GenBank/DDBJ whole genome shotgun (WGS) entry which is preliminary data.</text>
</comment>
<gene>
    <name evidence="1" type="ORF">Tci_916130</name>
</gene>
<reference evidence="1" key="1">
    <citation type="journal article" date="2019" name="Sci. Rep.">
        <title>Draft genome of Tanacetum cinerariifolium, the natural source of mosquito coil.</title>
        <authorList>
            <person name="Yamashiro T."/>
            <person name="Shiraishi A."/>
            <person name="Satake H."/>
            <person name="Nakayama K."/>
        </authorList>
    </citation>
    <scope>NUCLEOTIDE SEQUENCE</scope>
</reference>
<feature type="non-terminal residue" evidence="1">
    <location>
        <position position="24"/>
    </location>
</feature>
<accession>A0A699WHJ9</accession>
<proteinExistence type="predicted"/>
<evidence type="ECO:0000313" key="1">
    <source>
        <dbReference type="EMBL" id="GFD44161.1"/>
    </source>
</evidence>